<dbReference type="GO" id="GO:0045053">
    <property type="term" value="P:protein retention in Golgi apparatus"/>
    <property type="evidence" value="ECO:0007669"/>
    <property type="project" value="TreeGrafter"/>
</dbReference>
<feature type="domain" description="Intermembrane lipid transfer protein VPS13-like C-terminal" evidence="1">
    <location>
        <begin position="547"/>
        <end position="613"/>
    </location>
</feature>
<reference evidence="2" key="1">
    <citation type="submission" date="2020-06" db="EMBL/GenBank/DDBJ databases">
        <authorList>
            <person name="Li T."/>
            <person name="Hu X."/>
            <person name="Zhang T."/>
            <person name="Song X."/>
            <person name="Zhang H."/>
            <person name="Dai N."/>
            <person name="Sheng W."/>
            <person name="Hou X."/>
            <person name="Wei L."/>
        </authorList>
    </citation>
    <scope>NUCLEOTIDE SEQUENCE</scope>
    <source>
        <strain evidence="2">KEN8</strain>
        <tissue evidence="2">Leaf</tissue>
    </source>
</reference>
<dbReference type="InterPro" id="IPR026847">
    <property type="entry name" value="VPS13"/>
</dbReference>
<comment type="caution">
    <text evidence="2">The sequence shown here is derived from an EMBL/GenBank/DDBJ whole genome shotgun (WGS) entry which is preliminary data.</text>
</comment>
<reference evidence="2" key="2">
    <citation type="journal article" date="2024" name="Plant">
        <title>Genomic evolution and insights into agronomic trait innovations of Sesamum species.</title>
        <authorList>
            <person name="Miao H."/>
            <person name="Wang L."/>
            <person name="Qu L."/>
            <person name="Liu H."/>
            <person name="Sun Y."/>
            <person name="Le M."/>
            <person name="Wang Q."/>
            <person name="Wei S."/>
            <person name="Zheng Y."/>
            <person name="Lin W."/>
            <person name="Duan Y."/>
            <person name="Cao H."/>
            <person name="Xiong S."/>
            <person name="Wang X."/>
            <person name="Wei L."/>
            <person name="Li C."/>
            <person name="Ma Q."/>
            <person name="Ju M."/>
            <person name="Zhao R."/>
            <person name="Li G."/>
            <person name="Mu C."/>
            <person name="Tian Q."/>
            <person name="Mei H."/>
            <person name="Zhang T."/>
            <person name="Gao T."/>
            <person name="Zhang H."/>
        </authorList>
    </citation>
    <scope>NUCLEOTIDE SEQUENCE</scope>
    <source>
        <strain evidence="2">KEN8</strain>
    </source>
</reference>
<accession>A0AAW2K7Q1</accession>
<dbReference type="InterPro" id="IPR056748">
    <property type="entry name" value="VPS13-like_C"/>
</dbReference>
<dbReference type="Pfam" id="PF25037">
    <property type="entry name" value="VPS13_C"/>
    <property type="match status" value="1"/>
</dbReference>
<gene>
    <name evidence="2" type="ORF">Scaly_3030000</name>
</gene>
<evidence type="ECO:0000313" key="2">
    <source>
        <dbReference type="EMBL" id="KAL0302478.1"/>
    </source>
</evidence>
<dbReference type="PANTHER" id="PTHR16166:SF143">
    <property type="entry name" value="PROTEIN SORTING-ASSOCIATED PROTEIN, PUTATIVE (DUF1162)-RELATED"/>
    <property type="match status" value="1"/>
</dbReference>
<dbReference type="PANTHER" id="PTHR16166">
    <property type="entry name" value="VACUOLAR PROTEIN SORTING-ASSOCIATED PROTEIN VPS13"/>
    <property type="match status" value="1"/>
</dbReference>
<name>A0AAW2K7Q1_9LAMI</name>
<organism evidence="2">
    <name type="scientific">Sesamum calycinum</name>
    <dbReference type="NCBI Taxonomy" id="2727403"/>
    <lineage>
        <taxon>Eukaryota</taxon>
        <taxon>Viridiplantae</taxon>
        <taxon>Streptophyta</taxon>
        <taxon>Embryophyta</taxon>
        <taxon>Tracheophyta</taxon>
        <taxon>Spermatophyta</taxon>
        <taxon>Magnoliopsida</taxon>
        <taxon>eudicotyledons</taxon>
        <taxon>Gunneridae</taxon>
        <taxon>Pentapetalae</taxon>
        <taxon>asterids</taxon>
        <taxon>lamiids</taxon>
        <taxon>Lamiales</taxon>
        <taxon>Pedaliaceae</taxon>
        <taxon>Sesamum</taxon>
    </lineage>
</organism>
<sequence length="775" mass="86623">MKSNILWPPGYQRDVYCNAPEWWKKSNEDVSHPNVLEKHERKLLISVHSEGAIKVLSIIDSSYHVLNDLKSLHVPQLKDKGRQTQKYDSFVNYKERLSVDIPFLGISLMNSHPEELLFACAKNAKVNFVQSLDRQLFSFQIASLQIDNQLHTTPYPVILFFNCVNKGSVANQMKSKDNSAKLLSGTSQIASSNLHEPVFSLAVAKWRNEDTSLVSFESISLRIADFYLEIEQEIVLRLFEFCKTASSRLQNRVFQNIDFSQNLFFPVEFTGEITRNEIQLSARKQKKIYVELFDMEPIKLTLSFSSSPWILRNGVITSGESLIHRGLMALADVEGAKIHFKQLVLSHQIASWESIQEILVSHYTRQFLHEMYKVFGSAGVIGNPVGFARSLGLGIKDFFSLPIWSVFQSPAGLITGMAQGTTSLLSNTVYAISDATSQFSKAAHKGIVAFTFDDQTASMIERQQKGMASQSKGVINEFLEGLTGVLQSPIKGAEKHGLPGVLSGIALGVTGLVARPTASILEVTGKTAQSIRNRSRIYQMGYRCFRVRLPRPLSAESPLKPYSWEEAVGTHVLTETDMKLRDETLIMCKALKQCGEHVLITSRIILVVSCSSLIDLGKPNFEGVPADPKWVLQSEIRMDSVILADNDGEIVHIVGSGSDTSFRQNLQQQKRGNGGKGKLWNKCQNPLPLFQTNLEFRCPEEADEFLRVLMCMIERGKEQGWGSRGSNVSLVNDFINLNVSRVTEKSTAEYIWVGGSGSEARPGLSMVRLPIRQSF</sequence>
<dbReference type="EMBL" id="JACGWM010000556">
    <property type="protein sequence ID" value="KAL0302478.1"/>
    <property type="molecule type" value="Genomic_DNA"/>
</dbReference>
<protein>
    <submittedName>
        <fullName evidence="2">Vacuolar protein sorting-associated protein 13</fullName>
    </submittedName>
</protein>
<dbReference type="AlphaFoldDB" id="A0AAW2K7Q1"/>
<proteinExistence type="predicted"/>
<dbReference type="GO" id="GO:0006623">
    <property type="term" value="P:protein targeting to vacuole"/>
    <property type="evidence" value="ECO:0007669"/>
    <property type="project" value="TreeGrafter"/>
</dbReference>
<evidence type="ECO:0000259" key="1">
    <source>
        <dbReference type="Pfam" id="PF25037"/>
    </source>
</evidence>